<evidence type="ECO:0000259" key="11">
    <source>
        <dbReference type="PROSITE" id="PS51194"/>
    </source>
</evidence>
<dbReference type="Gene3D" id="3.40.395.10">
    <property type="entry name" value="Adenoviral Proteinase, Chain A"/>
    <property type="match status" value="1"/>
</dbReference>
<dbReference type="GO" id="GO:0006508">
    <property type="term" value="P:proteolysis"/>
    <property type="evidence" value="ECO:0007669"/>
    <property type="project" value="UniProtKB-KW"/>
</dbReference>
<dbReference type="InterPro" id="IPR025313">
    <property type="entry name" value="SPB4-like_CTE"/>
</dbReference>
<dbReference type="InterPro" id="IPR001650">
    <property type="entry name" value="Helicase_C-like"/>
</dbReference>
<evidence type="ECO:0000256" key="5">
    <source>
        <dbReference type="ARBA" id="ARBA00022806"/>
    </source>
</evidence>
<keyword evidence="2" id="KW-0645">Protease</keyword>
<dbReference type="PROSITE" id="PS51192">
    <property type="entry name" value="HELICASE_ATP_BIND_1"/>
    <property type="match status" value="1"/>
</dbReference>
<comment type="function">
    <text evidence="8">RNA helicase.</text>
</comment>
<dbReference type="InterPro" id="IPR011545">
    <property type="entry name" value="DEAD/DEAH_box_helicase_dom"/>
</dbReference>
<dbReference type="GO" id="GO:0003723">
    <property type="term" value="F:RNA binding"/>
    <property type="evidence" value="ECO:0007669"/>
    <property type="project" value="UniProtKB-UniRule"/>
</dbReference>
<comment type="caution">
    <text evidence="12">The sequence shown here is derived from an EMBL/GenBank/DDBJ whole genome shotgun (WGS) entry which is preliminary data.</text>
</comment>
<keyword evidence="5 8" id="KW-0347">Helicase</keyword>
<dbReference type="Pfam" id="PF13959">
    <property type="entry name" value="CTE_SPB4"/>
    <property type="match status" value="1"/>
</dbReference>
<dbReference type="CDD" id="cd17949">
    <property type="entry name" value="DEADc_DDX31"/>
    <property type="match status" value="1"/>
</dbReference>
<dbReference type="AlphaFoldDB" id="A0A6L2LP42"/>
<dbReference type="Pfam" id="PF02902">
    <property type="entry name" value="Peptidase_C48"/>
    <property type="match status" value="1"/>
</dbReference>
<evidence type="ECO:0000259" key="9">
    <source>
        <dbReference type="PROSITE" id="PS50600"/>
    </source>
</evidence>
<dbReference type="SUPFAM" id="SSF52540">
    <property type="entry name" value="P-loop containing nucleoside triphosphate hydrolases"/>
    <property type="match status" value="1"/>
</dbReference>
<comment type="similarity">
    <text evidence="1">Belongs to the peptidase C48 family.</text>
</comment>
<dbReference type="SMART" id="SM00490">
    <property type="entry name" value="HELICc"/>
    <property type="match status" value="1"/>
</dbReference>
<evidence type="ECO:0000259" key="10">
    <source>
        <dbReference type="PROSITE" id="PS51192"/>
    </source>
</evidence>
<dbReference type="GO" id="GO:0008234">
    <property type="term" value="F:cysteine-type peptidase activity"/>
    <property type="evidence" value="ECO:0007669"/>
    <property type="project" value="InterPro"/>
</dbReference>
<dbReference type="Gene3D" id="3.40.50.300">
    <property type="entry name" value="P-loop containing nucleotide triphosphate hydrolases"/>
    <property type="match status" value="2"/>
</dbReference>
<dbReference type="CDD" id="cd18787">
    <property type="entry name" value="SF2_C_DEAD"/>
    <property type="match status" value="1"/>
</dbReference>
<evidence type="ECO:0000256" key="1">
    <source>
        <dbReference type="ARBA" id="ARBA00005234"/>
    </source>
</evidence>
<dbReference type="SUPFAM" id="SSF54001">
    <property type="entry name" value="Cysteine proteinases"/>
    <property type="match status" value="1"/>
</dbReference>
<dbReference type="PANTHER" id="PTHR24031">
    <property type="entry name" value="RNA HELICASE"/>
    <property type="match status" value="1"/>
</dbReference>
<evidence type="ECO:0000256" key="7">
    <source>
        <dbReference type="ARBA" id="ARBA00022884"/>
    </source>
</evidence>
<evidence type="ECO:0000256" key="4">
    <source>
        <dbReference type="ARBA" id="ARBA00022801"/>
    </source>
</evidence>
<feature type="domain" description="Helicase C-terminal" evidence="11">
    <location>
        <begin position="260"/>
        <end position="429"/>
    </location>
</feature>
<name>A0A6L2LP42_TANCI</name>
<accession>A0A6L2LP42</accession>
<organism evidence="12">
    <name type="scientific">Tanacetum cinerariifolium</name>
    <name type="common">Dalmatian daisy</name>
    <name type="synonym">Chrysanthemum cinerariifolium</name>
    <dbReference type="NCBI Taxonomy" id="118510"/>
    <lineage>
        <taxon>Eukaryota</taxon>
        <taxon>Viridiplantae</taxon>
        <taxon>Streptophyta</taxon>
        <taxon>Embryophyta</taxon>
        <taxon>Tracheophyta</taxon>
        <taxon>Spermatophyta</taxon>
        <taxon>Magnoliopsida</taxon>
        <taxon>eudicotyledons</taxon>
        <taxon>Gunneridae</taxon>
        <taxon>Pentapetalae</taxon>
        <taxon>asterids</taxon>
        <taxon>campanulids</taxon>
        <taxon>Asterales</taxon>
        <taxon>Asteraceae</taxon>
        <taxon>Asteroideae</taxon>
        <taxon>Anthemideae</taxon>
        <taxon>Anthemidinae</taxon>
        <taxon>Tanacetum</taxon>
    </lineage>
</organism>
<evidence type="ECO:0000256" key="3">
    <source>
        <dbReference type="ARBA" id="ARBA00022741"/>
    </source>
</evidence>
<reference evidence="12" key="1">
    <citation type="journal article" date="2019" name="Sci. Rep.">
        <title>Draft genome of Tanacetum cinerariifolium, the natural source of mosquito coil.</title>
        <authorList>
            <person name="Yamashiro T."/>
            <person name="Shiraishi A."/>
            <person name="Satake H."/>
            <person name="Nakayama K."/>
        </authorList>
    </citation>
    <scope>NUCLEOTIDE SEQUENCE</scope>
</reference>
<keyword evidence="4 8" id="KW-0378">Hydrolase</keyword>
<dbReference type="EMBL" id="BKCJ010004868">
    <property type="protein sequence ID" value="GEU63563.1"/>
    <property type="molecule type" value="Genomic_DNA"/>
</dbReference>
<dbReference type="GO" id="GO:0003724">
    <property type="term" value="F:RNA helicase activity"/>
    <property type="evidence" value="ECO:0007669"/>
    <property type="project" value="UniProtKB-EC"/>
</dbReference>
<evidence type="ECO:0000313" key="12">
    <source>
        <dbReference type="EMBL" id="GEU63563.1"/>
    </source>
</evidence>
<sequence>MGFEAPTIIQSQAIPLILSGKHVLVNAATGTGKTLTYLAPLIHQLQSIQPRIQRSNGTFALVLVPTHELCMQVYETLQKLLHRFHWIVPGYIMGGENRSKEKARLRKGISILVATPGRLLDHLKHTESFVHSNLRSIIFDEADRILELGFGKEIEEIIDILGSRSNTRSEFARQNVLLSATLNDKVNHLANISLDNPVMIGLDDKKTKPQVTSLESAIERLENSGKVAVTTDGEYKLPAQLNQRYVKVPCGSRLVVLLSVLKNLFTGEASQKIVVFFSTCDAVDFHHALISQFHGLSNSKSETETRELFVKCNILRLHGNMKHEDRVKTFNAFKTEKSALLLSTDVSARGLDFPKVKCIIQYDSPGEATEYVHRVGRTARLGEKGDSLLFLQPIEVDYLEELKKHGVMLTEYPLLKLLDSFPLYGVKQNHVKKFVSLEMHPWVLSLQKSLESFVFTEAKMKKLAHNAFCSWVRAYSAHRGELKSIFVVKKLHLGHVAKSFALKEQPSLVGRSVQKKHTEKRKRDQKTLKVKEGLKKKRMMINEEVLAVMFKNDNEHDFNLVIDMHTKLNDLGMRIRQRVELILDVKKQGYATEVFESVKLLKDLQDTNNAKERRKLFRKSCFGKCLDLSFYDNEPHFIDYILQKQVLWMMLTMICHWTFKSRDVTFMSMVLPHKLGLKVSNLDLLGLIEDEELFGKLDDDDDAVCVCLLLALEVIFIGKKLVDEVPDTLMRLVENLMVWNDFRWGEYIWRHLDSEIIPMGLAWSRKQLFKRSDYSLLFGKVNLDLTSTISEQQTFWFMAFRKFYMSYIPRCDTTSVEEIRLKNGVIAKLNSKVFKLEAIIKVLGRERKGVSLDKSCVAEFFHNFSFGCWEELNEEFNELCETKFCVNGPEMIDLDSDEDLVKRRDEKEKMVKYEEEKKKRRHELMNSDHWKLSVSKISNRKRTQRSSAFSAYYWGNTFAMAKKFPWCKDVSVDRRFWESLVCLDPTKKGWIMDEHVELWVNYMWHFRPHDADWAMVGAYFVQLLLQDSIPSWYADGSLYKVSWCDEVFMPINETGQHWCLAHFHIRTGLVTFYDSGQTYDPEWRKWLSHGLSLDVDNPIQTALAYCEHMAECFLSIVLQCGGI</sequence>
<evidence type="ECO:0000256" key="6">
    <source>
        <dbReference type="ARBA" id="ARBA00022840"/>
    </source>
</evidence>
<dbReference type="InterPro" id="IPR014001">
    <property type="entry name" value="Helicase_ATP-bd"/>
</dbReference>
<dbReference type="InterPro" id="IPR038765">
    <property type="entry name" value="Papain-like_cys_pep_sf"/>
</dbReference>
<keyword evidence="6 8" id="KW-0067">ATP-binding</keyword>
<dbReference type="PROSITE" id="PS51194">
    <property type="entry name" value="HELICASE_CTER"/>
    <property type="match status" value="1"/>
</dbReference>
<comment type="domain">
    <text evidence="8">The Q motif is unique to and characteristic of the DEAD box family of RNA helicases and controls ATP binding and hydrolysis.</text>
</comment>
<dbReference type="PROSITE" id="PS00039">
    <property type="entry name" value="DEAD_ATP_HELICASE"/>
    <property type="match status" value="1"/>
</dbReference>
<protein>
    <recommendedName>
        <fullName evidence="8">ATP-dependent RNA helicase</fullName>
        <ecNumber evidence="8">3.6.4.13</ecNumber>
    </recommendedName>
</protein>
<evidence type="ECO:0000256" key="8">
    <source>
        <dbReference type="RuleBase" id="RU365068"/>
    </source>
</evidence>
<comment type="catalytic activity">
    <reaction evidence="8">
        <text>ATP + H2O = ADP + phosphate + H(+)</text>
        <dbReference type="Rhea" id="RHEA:13065"/>
        <dbReference type="ChEBI" id="CHEBI:15377"/>
        <dbReference type="ChEBI" id="CHEBI:15378"/>
        <dbReference type="ChEBI" id="CHEBI:30616"/>
        <dbReference type="ChEBI" id="CHEBI:43474"/>
        <dbReference type="ChEBI" id="CHEBI:456216"/>
        <dbReference type="EC" id="3.6.4.13"/>
    </reaction>
</comment>
<dbReference type="InterPro" id="IPR003653">
    <property type="entry name" value="Peptidase_C48_C"/>
</dbReference>
<dbReference type="InterPro" id="IPR000629">
    <property type="entry name" value="RNA-helicase_DEAD-box_CS"/>
</dbReference>
<feature type="domain" description="Ubiquitin-like protease family profile" evidence="9">
    <location>
        <begin position="970"/>
        <end position="1117"/>
    </location>
</feature>
<dbReference type="PROSITE" id="PS50600">
    <property type="entry name" value="ULP_PROTEASE"/>
    <property type="match status" value="1"/>
</dbReference>
<evidence type="ECO:0000256" key="2">
    <source>
        <dbReference type="ARBA" id="ARBA00022670"/>
    </source>
</evidence>
<keyword evidence="7 8" id="KW-0694">RNA-binding</keyword>
<gene>
    <name evidence="12" type="ORF">Tci_035541</name>
</gene>
<dbReference type="Pfam" id="PF00270">
    <property type="entry name" value="DEAD"/>
    <property type="match status" value="1"/>
</dbReference>
<dbReference type="InterPro" id="IPR027417">
    <property type="entry name" value="P-loop_NTPase"/>
</dbReference>
<dbReference type="GO" id="GO:0005524">
    <property type="term" value="F:ATP binding"/>
    <property type="evidence" value="ECO:0007669"/>
    <property type="project" value="UniProtKB-UniRule"/>
</dbReference>
<feature type="domain" description="Helicase ATP-binding" evidence="10">
    <location>
        <begin position="14"/>
        <end position="200"/>
    </location>
</feature>
<proteinExistence type="inferred from homology"/>
<keyword evidence="3 8" id="KW-0547">Nucleotide-binding</keyword>
<dbReference type="EC" id="3.6.4.13" evidence="8"/>
<dbReference type="Pfam" id="PF00271">
    <property type="entry name" value="Helicase_C"/>
    <property type="match status" value="1"/>
</dbReference>
<comment type="similarity">
    <text evidence="8">Belongs to the DEAD box helicase family.</text>
</comment>
<dbReference type="SMART" id="SM01178">
    <property type="entry name" value="DUF4217"/>
    <property type="match status" value="1"/>
</dbReference>
<dbReference type="SMART" id="SM00487">
    <property type="entry name" value="DEXDc"/>
    <property type="match status" value="1"/>
</dbReference>